<sequence length="240" mass="26724">MTGAQLHILFVRHGQTQDNIDKILQGWRDTSLTDRGFQEAQVLGDKLRGQHIDAIWHSPLLRMKQTIAPILETHPDLPKNAIYTDIDLRGQGLGELEGGSYDLIDMGNPRSADPQPGVERFIDFVARLRRCMARIIGSQAPLAARQQDQDRVVVIATHGVCITSIFKALEDTPSCSGFNPPLAVRGPEAYEVRWTDSDDVAKLVVSKPEELPIKDGVLDWDGISGKPFLIERWGKKEKAL</sequence>
<organism evidence="1 2">
    <name type="scientific">Vermiconidia calcicola</name>
    <dbReference type="NCBI Taxonomy" id="1690605"/>
    <lineage>
        <taxon>Eukaryota</taxon>
        <taxon>Fungi</taxon>
        <taxon>Dikarya</taxon>
        <taxon>Ascomycota</taxon>
        <taxon>Pezizomycotina</taxon>
        <taxon>Dothideomycetes</taxon>
        <taxon>Dothideomycetidae</taxon>
        <taxon>Mycosphaerellales</taxon>
        <taxon>Extremaceae</taxon>
        <taxon>Vermiconidia</taxon>
    </lineage>
</organism>
<name>A0ACC3NRQ7_9PEZI</name>
<dbReference type="Proteomes" id="UP001281147">
    <property type="component" value="Unassembled WGS sequence"/>
</dbReference>
<evidence type="ECO:0000313" key="2">
    <source>
        <dbReference type="Proteomes" id="UP001281147"/>
    </source>
</evidence>
<gene>
    <name evidence="1" type="ORF">LTR37_002764</name>
</gene>
<keyword evidence="2" id="KW-1185">Reference proteome</keyword>
<protein>
    <submittedName>
        <fullName evidence="1">Uncharacterized protein</fullName>
    </submittedName>
</protein>
<reference evidence="1" key="1">
    <citation type="submission" date="2023-07" db="EMBL/GenBank/DDBJ databases">
        <title>Black Yeasts Isolated from many extreme environments.</title>
        <authorList>
            <person name="Coleine C."/>
            <person name="Stajich J.E."/>
            <person name="Selbmann L."/>
        </authorList>
    </citation>
    <scope>NUCLEOTIDE SEQUENCE</scope>
    <source>
        <strain evidence="1">CCFEE 5714</strain>
    </source>
</reference>
<proteinExistence type="predicted"/>
<evidence type="ECO:0000313" key="1">
    <source>
        <dbReference type="EMBL" id="KAK3721948.1"/>
    </source>
</evidence>
<accession>A0ACC3NRQ7</accession>
<comment type="caution">
    <text evidence="1">The sequence shown here is derived from an EMBL/GenBank/DDBJ whole genome shotgun (WGS) entry which is preliminary data.</text>
</comment>
<dbReference type="EMBL" id="JAUTXU010000015">
    <property type="protein sequence ID" value="KAK3721948.1"/>
    <property type="molecule type" value="Genomic_DNA"/>
</dbReference>